<dbReference type="AlphaFoldDB" id="A0A5B7CFQ3"/>
<name>A0A5B7CFQ3_PORTR</name>
<evidence type="ECO:0000313" key="1">
    <source>
        <dbReference type="EMBL" id="MPC07571.1"/>
    </source>
</evidence>
<accession>A0A5B7CFQ3</accession>
<evidence type="ECO:0000313" key="2">
    <source>
        <dbReference type="Proteomes" id="UP000324222"/>
    </source>
</evidence>
<dbReference type="EMBL" id="VSRR010000003">
    <property type="protein sequence ID" value="MPC07571.1"/>
    <property type="molecule type" value="Genomic_DNA"/>
</dbReference>
<comment type="caution">
    <text evidence="1">The sequence shown here is derived from an EMBL/GenBank/DDBJ whole genome shotgun (WGS) entry which is preliminary data.</text>
</comment>
<organism evidence="1 2">
    <name type="scientific">Portunus trituberculatus</name>
    <name type="common">Swimming crab</name>
    <name type="synonym">Neptunus trituberculatus</name>
    <dbReference type="NCBI Taxonomy" id="210409"/>
    <lineage>
        <taxon>Eukaryota</taxon>
        <taxon>Metazoa</taxon>
        <taxon>Ecdysozoa</taxon>
        <taxon>Arthropoda</taxon>
        <taxon>Crustacea</taxon>
        <taxon>Multicrustacea</taxon>
        <taxon>Malacostraca</taxon>
        <taxon>Eumalacostraca</taxon>
        <taxon>Eucarida</taxon>
        <taxon>Decapoda</taxon>
        <taxon>Pleocyemata</taxon>
        <taxon>Brachyura</taxon>
        <taxon>Eubrachyura</taxon>
        <taxon>Portunoidea</taxon>
        <taxon>Portunidae</taxon>
        <taxon>Portuninae</taxon>
        <taxon>Portunus</taxon>
    </lineage>
</organism>
<sequence>MGSGQDESESDSFWTSIKCTTFLVCLVYTSRISVPVSLPGRGGGAVVQAGPDPRVKDAFTSLVFDTAHQKVNSRVAAPNGSSLASVVSTTTTLTTDTITTNTTTTTINNINTISIHNKHNTTTTIITTTAPTTTTTTTLTHDISVLEFPK</sequence>
<proteinExistence type="predicted"/>
<keyword evidence="2" id="KW-1185">Reference proteome</keyword>
<gene>
    <name evidence="1" type="ORF">E2C01_000135</name>
</gene>
<protein>
    <submittedName>
        <fullName evidence="1">Uncharacterized protein</fullName>
    </submittedName>
</protein>
<reference evidence="1 2" key="1">
    <citation type="submission" date="2019-05" db="EMBL/GenBank/DDBJ databases">
        <title>Another draft genome of Portunus trituberculatus and its Hox gene families provides insights of decapod evolution.</title>
        <authorList>
            <person name="Jeong J.-H."/>
            <person name="Song I."/>
            <person name="Kim S."/>
            <person name="Choi T."/>
            <person name="Kim D."/>
            <person name="Ryu S."/>
            <person name="Kim W."/>
        </authorList>
    </citation>
    <scope>NUCLEOTIDE SEQUENCE [LARGE SCALE GENOMIC DNA]</scope>
    <source>
        <tissue evidence="1">Muscle</tissue>
    </source>
</reference>
<dbReference type="Proteomes" id="UP000324222">
    <property type="component" value="Unassembled WGS sequence"/>
</dbReference>